<reference evidence="3" key="1">
    <citation type="journal article" date="2021" name="PeerJ">
        <title>Extensive microbial diversity within the chicken gut microbiome revealed by metagenomics and culture.</title>
        <authorList>
            <person name="Gilroy R."/>
            <person name="Ravi A."/>
            <person name="Getino M."/>
            <person name="Pursley I."/>
            <person name="Horton D.L."/>
            <person name="Alikhan N.F."/>
            <person name="Baker D."/>
            <person name="Gharbi K."/>
            <person name="Hall N."/>
            <person name="Watson M."/>
            <person name="Adriaenssens E.M."/>
            <person name="Foster-Nyarko E."/>
            <person name="Jarju S."/>
            <person name="Secka A."/>
            <person name="Antonio M."/>
            <person name="Oren A."/>
            <person name="Chaudhuri R.R."/>
            <person name="La Ragione R."/>
            <person name="Hildebrand F."/>
            <person name="Pallen M.J."/>
        </authorList>
    </citation>
    <scope>NUCLEOTIDE SEQUENCE</scope>
    <source>
        <strain evidence="3">CHK169-11906</strain>
    </source>
</reference>
<reference evidence="3" key="2">
    <citation type="submission" date="2021-04" db="EMBL/GenBank/DDBJ databases">
        <authorList>
            <person name="Gilroy R."/>
        </authorList>
    </citation>
    <scope>NUCLEOTIDE SEQUENCE</scope>
    <source>
        <strain evidence="3">CHK169-11906</strain>
    </source>
</reference>
<dbReference type="GO" id="GO:0008897">
    <property type="term" value="F:holo-[acyl-carrier-protein] synthase activity"/>
    <property type="evidence" value="ECO:0007669"/>
    <property type="project" value="InterPro"/>
</dbReference>
<evidence type="ECO:0000259" key="2">
    <source>
        <dbReference type="Pfam" id="PF01648"/>
    </source>
</evidence>
<sequence>MSDKLYIEAILPFEQLCGLVLEEDLAAVAGFRKQQRKEEFLMWRAVVYRHLPGAEIRYNSVGAPVVCNFPVHLGVSHCPGYVAVALSDRPCAVDIESLSRNFDRIASRFASRRELSLDGGEYLLPALWCGKEALYKYSGRQQLDWIRDLRIESLDMQRGRMTGRIADEAPVVIDVRIERNICIAAIF</sequence>
<evidence type="ECO:0000313" key="4">
    <source>
        <dbReference type="Proteomes" id="UP000824259"/>
    </source>
</evidence>
<dbReference type="Gene3D" id="3.90.470.20">
    <property type="entry name" value="4'-phosphopantetheinyl transferase domain"/>
    <property type="match status" value="1"/>
</dbReference>
<comment type="caution">
    <text evidence="3">The sequence shown here is derived from an EMBL/GenBank/DDBJ whole genome shotgun (WGS) entry which is preliminary data.</text>
</comment>
<dbReference type="EMBL" id="DWYR01000013">
    <property type="protein sequence ID" value="HJA99038.1"/>
    <property type="molecule type" value="Genomic_DNA"/>
</dbReference>
<dbReference type="SUPFAM" id="SSF56214">
    <property type="entry name" value="4'-phosphopantetheinyl transferase"/>
    <property type="match status" value="2"/>
</dbReference>
<dbReference type="Pfam" id="PF01648">
    <property type="entry name" value="ACPS"/>
    <property type="match status" value="1"/>
</dbReference>
<organism evidence="3 4">
    <name type="scientific">Candidatus Alistipes avicola</name>
    <dbReference type="NCBI Taxonomy" id="2838432"/>
    <lineage>
        <taxon>Bacteria</taxon>
        <taxon>Pseudomonadati</taxon>
        <taxon>Bacteroidota</taxon>
        <taxon>Bacteroidia</taxon>
        <taxon>Bacteroidales</taxon>
        <taxon>Rikenellaceae</taxon>
        <taxon>Alistipes</taxon>
    </lineage>
</organism>
<proteinExistence type="predicted"/>
<dbReference type="Proteomes" id="UP000824259">
    <property type="component" value="Unassembled WGS sequence"/>
</dbReference>
<feature type="domain" description="4'-phosphopantetheinyl transferase" evidence="2">
    <location>
        <begin position="91"/>
        <end position="168"/>
    </location>
</feature>
<dbReference type="InterPro" id="IPR008278">
    <property type="entry name" value="4-PPantetheinyl_Trfase_dom"/>
</dbReference>
<dbReference type="AlphaFoldDB" id="A0A9D2L4D9"/>
<accession>A0A9D2L4D9</accession>
<evidence type="ECO:0000256" key="1">
    <source>
        <dbReference type="ARBA" id="ARBA00022679"/>
    </source>
</evidence>
<dbReference type="GO" id="GO:0000287">
    <property type="term" value="F:magnesium ion binding"/>
    <property type="evidence" value="ECO:0007669"/>
    <property type="project" value="InterPro"/>
</dbReference>
<evidence type="ECO:0000313" key="3">
    <source>
        <dbReference type="EMBL" id="HJA99038.1"/>
    </source>
</evidence>
<name>A0A9D2L4D9_9BACT</name>
<keyword evidence="1 3" id="KW-0808">Transferase</keyword>
<gene>
    <name evidence="3" type="ORF">H9779_05500</name>
</gene>
<protein>
    <submittedName>
        <fullName evidence="3">4'-phosphopantetheinyl transferase superfamily protein</fullName>
    </submittedName>
</protein>
<dbReference type="InterPro" id="IPR037143">
    <property type="entry name" value="4-PPantetheinyl_Trfase_dom_sf"/>
</dbReference>